<dbReference type="Pfam" id="PF00389">
    <property type="entry name" value="2-Hacid_dh"/>
    <property type="match status" value="1"/>
</dbReference>
<dbReference type="SUPFAM" id="SSF51735">
    <property type="entry name" value="NAD(P)-binding Rossmann-fold domains"/>
    <property type="match status" value="1"/>
</dbReference>
<dbReference type="PANTHER" id="PTHR43333">
    <property type="entry name" value="2-HACID_DH_C DOMAIN-CONTAINING PROTEIN"/>
    <property type="match status" value="1"/>
</dbReference>
<evidence type="ECO:0000313" key="8">
    <source>
        <dbReference type="Proteomes" id="UP001646157"/>
    </source>
</evidence>
<comment type="similarity">
    <text evidence="1 4">Belongs to the D-isomer specific 2-hydroxyacid dehydrogenase family.</text>
</comment>
<sequence>MKILFTFDPEKELRNQLIKTFPQCEYDFVKTINDAGQLLSQAEVIVTMGEDLEDHHIEEATSLRWIMVTSAGMEMMPFEKIKEKGILVTNARGIHKIPMAEFTIGLMLQHAKQFIPLNEQEHEEIWSRRLPTSELCDQTILILGTGAIGQEIARLAQAFRMVTIGVNTSGTPVKYFDRIETIANLESLLPEIDFFVSVLPSTNKTRYILKKKHFEMMKASSVFINLGRGDVIRESVLLKVMEDQDITHAFLDVFIDEPLKEGHPFWKMKNITVTPHISSTTKMYVPRAFDILKHNLRTYIHNKGDYINIVDVERGY</sequence>
<accession>A0ABS2NGS6</accession>
<dbReference type="InterPro" id="IPR006140">
    <property type="entry name" value="D-isomer_DH_NAD-bd"/>
</dbReference>
<comment type="caution">
    <text evidence="7">The sequence shown here is derived from an EMBL/GenBank/DDBJ whole genome shotgun (WGS) entry which is preliminary data.</text>
</comment>
<keyword evidence="3" id="KW-0520">NAD</keyword>
<dbReference type="EMBL" id="JAFBDZ010000004">
    <property type="protein sequence ID" value="MBM7587072.1"/>
    <property type="molecule type" value="Genomic_DNA"/>
</dbReference>
<keyword evidence="2 4" id="KW-0560">Oxidoreductase</keyword>
<evidence type="ECO:0000256" key="4">
    <source>
        <dbReference type="RuleBase" id="RU003719"/>
    </source>
</evidence>
<dbReference type="RefSeq" id="WP_205174286.1">
    <property type="nucleotide sequence ID" value="NZ_JAFBDZ010000004.1"/>
</dbReference>
<dbReference type="InterPro" id="IPR036291">
    <property type="entry name" value="NAD(P)-bd_dom_sf"/>
</dbReference>
<evidence type="ECO:0000259" key="6">
    <source>
        <dbReference type="Pfam" id="PF02826"/>
    </source>
</evidence>
<dbReference type="SUPFAM" id="SSF52283">
    <property type="entry name" value="Formate/glycerate dehydrogenase catalytic domain-like"/>
    <property type="match status" value="1"/>
</dbReference>
<evidence type="ECO:0000256" key="3">
    <source>
        <dbReference type="ARBA" id="ARBA00023027"/>
    </source>
</evidence>
<gene>
    <name evidence="7" type="ORF">JOC86_003645</name>
</gene>
<dbReference type="PANTHER" id="PTHR43333:SF1">
    <property type="entry name" value="D-ISOMER SPECIFIC 2-HYDROXYACID DEHYDROGENASE NAD-BINDING DOMAIN-CONTAINING PROTEIN"/>
    <property type="match status" value="1"/>
</dbReference>
<name>A0ABS2NGS6_9BACI</name>
<dbReference type="CDD" id="cd05300">
    <property type="entry name" value="2-Hacid_dh_1"/>
    <property type="match status" value="1"/>
</dbReference>
<reference evidence="7 8" key="1">
    <citation type="submission" date="2021-01" db="EMBL/GenBank/DDBJ databases">
        <title>Genomic Encyclopedia of Type Strains, Phase IV (KMG-IV): sequencing the most valuable type-strain genomes for metagenomic binning, comparative biology and taxonomic classification.</title>
        <authorList>
            <person name="Goeker M."/>
        </authorList>
    </citation>
    <scope>NUCLEOTIDE SEQUENCE [LARGE SCALE GENOMIC DNA]</scope>
    <source>
        <strain evidence="7 8">DSM 24834</strain>
    </source>
</reference>
<keyword evidence="8" id="KW-1185">Reference proteome</keyword>
<evidence type="ECO:0000256" key="2">
    <source>
        <dbReference type="ARBA" id="ARBA00023002"/>
    </source>
</evidence>
<dbReference type="Pfam" id="PF02826">
    <property type="entry name" value="2-Hacid_dh_C"/>
    <property type="match status" value="1"/>
</dbReference>
<evidence type="ECO:0000256" key="1">
    <source>
        <dbReference type="ARBA" id="ARBA00005854"/>
    </source>
</evidence>
<feature type="domain" description="D-isomer specific 2-hydroxyacid dehydrogenase catalytic" evidence="5">
    <location>
        <begin position="25"/>
        <end position="303"/>
    </location>
</feature>
<proteinExistence type="inferred from homology"/>
<dbReference type="InterPro" id="IPR006139">
    <property type="entry name" value="D-isomer_2_OHA_DH_cat_dom"/>
</dbReference>
<feature type="domain" description="D-isomer specific 2-hydroxyacid dehydrogenase NAD-binding" evidence="6">
    <location>
        <begin position="104"/>
        <end position="278"/>
    </location>
</feature>
<dbReference type="Gene3D" id="3.40.50.720">
    <property type="entry name" value="NAD(P)-binding Rossmann-like Domain"/>
    <property type="match status" value="2"/>
</dbReference>
<protein>
    <submittedName>
        <fullName evidence="7">Phosphoglycerate dehydrogenase-like enzyme</fullName>
    </submittedName>
</protein>
<dbReference type="Proteomes" id="UP001646157">
    <property type="component" value="Unassembled WGS sequence"/>
</dbReference>
<organism evidence="7 8">
    <name type="scientific">Rossellomorea pakistanensis</name>
    <dbReference type="NCBI Taxonomy" id="992288"/>
    <lineage>
        <taxon>Bacteria</taxon>
        <taxon>Bacillati</taxon>
        <taxon>Bacillota</taxon>
        <taxon>Bacilli</taxon>
        <taxon>Bacillales</taxon>
        <taxon>Bacillaceae</taxon>
        <taxon>Rossellomorea</taxon>
    </lineage>
</organism>
<evidence type="ECO:0000259" key="5">
    <source>
        <dbReference type="Pfam" id="PF00389"/>
    </source>
</evidence>
<evidence type="ECO:0000313" key="7">
    <source>
        <dbReference type="EMBL" id="MBM7587072.1"/>
    </source>
</evidence>